<evidence type="ECO:0000313" key="3">
    <source>
        <dbReference type="Proteomes" id="UP000595858"/>
    </source>
</evidence>
<dbReference type="RefSeq" id="WP_202324293.1">
    <property type="nucleotide sequence ID" value="NZ_AP023447.1"/>
</dbReference>
<dbReference type="PANTHER" id="PTHR22674">
    <property type="entry name" value="NTPASE, KAP FAMILY P-LOOP DOMAIN-CONTAINING 1"/>
    <property type="match status" value="1"/>
</dbReference>
<organism evidence="2 3">
    <name type="scientific">Enterobacter roggenkampii</name>
    <dbReference type="NCBI Taxonomy" id="1812935"/>
    <lineage>
        <taxon>Bacteria</taxon>
        <taxon>Pseudomonadati</taxon>
        <taxon>Pseudomonadota</taxon>
        <taxon>Gammaproteobacteria</taxon>
        <taxon>Enterobacterales</taxon>
        <taxon>Enterobacteriaceae</taxon>
        <taxon>Enterobacter</taxon>
        <taxon>Enterobacter cloacae complex</taxon>
    </lineage>
</organism>
<dbReference type="InterPro" id="IPR052754">
    <property type="entry name" value="NTPase_KAP_P-loop"/>
</dbReference>
<protein>
    <recommendedName>
        <fullName evidence="1">KAP NTPase domain-containing protein</fullName>
    </recommendedName>
</protein>
<proteinExistence type="predicted"/>
<accession>A0AAU9C2F5</accession>
<dbReference type="InterPro" id="IPR011646">
    <property type="entry name" value="KAP_P-loop"/>
</dbReference>
<evidence type="ECO:0000259" key="1">
    <source>
        <dbReference type="Pfam" id="PF07693"/>
    </source>
</evidence>
<dbReference type="PANTHER" id="PTHR22674:SF6">
    <property type="entry name" value="NTPASE KAP FAMILY P-LOOP DOMAIN-CONTAINING PROTEIN 1"/>
    <property type="match status" value="1"/>
</dbReference>
<sequence length="423" mass="47514">MVRQKCSGIRRSYLVVLVDDLDRCLPDTAINTLEAMRLLLHVENTAFIIAADESMIRSAVRAHFKDTEINNDLVTSYFDKLIQIPLQVPRLGTTEVKAYLILLLADLAYRRRKISESVLKVAQEKILLLAKIGWAGLSVKDIRNAFGNESDKISREIDLADQLAPIMAGTEQISGNPRLIKRFLNNLVIREMIAKSRGMTIGFEELVKIQLFERCASAAGFEYLAKEIAASDDGKAGFLVNLEESAQKGETLVLPSVWSQPFYEQWIKMAPPLGSVDLRPLLHLSKDRRVAIAAYDELSQNGLEILEALFNATAILPILIDQIKSLDENEAERVFIRLGRRARTEQFSSESLIRCINVTKAFPSLSHQLLLLLKEIPANHRPIALIPILQNEAWAESELHQWAEDVETPTTVKKAILAKKGKK</sequence>
<gene>
    <name evidence="2" type="ORF">OIPHN260_47390</name>
</gene>
<name>A0AAU9C2F5_9ENTR</name>
<reference evidence="2" key="1">
    <citation type="journal article" date="2020" name="J Glob Antimicrob Resist">
        <title>Genomic characterization of clinical Enterobacter roggenkampii co-harboring blaIMP-1- and blaGES-5-encoding IncP6 and mcr-9-encoding IncHI2 plasmids isolated in Japan.</title>
        <authorList>
            <person name="Umeda K."/>
            <person name="Nakamura H."/>
            <person name="Fukuda A."/>
            <person name="Matsumoto Y."/>
            <person name="Motooka D."/>
            <person name="Nakamura S."/>
            <person name="Yasui Y."/>
            <person name="Yoshida H."/>
            <person name="Kawahara R."/>
        </authorList>
    </citation>
    <scope>NUCLEOTIDE SEQUENCE</scope>
    <source>
        <strain evidence="2">OIPH-N260</strain>
    </source>
</reference>
<dbReference type="EMBL" id="AP023447">
    <property type="protein sequence ID" value="BCL45237.1"/>
    <property type="molecule type" value="Genomic_DNA"/>
</dbReference>
<dbReference type="AlphaFoldDB" id="A0AAU9C2F5"/>
<evidence type="ECO:0000313" key="2">
    <source>
        <dbReference type="EMBL" id="BCL45237.1"/>
    </source>
</evidence>
<dbReference type="Proteomes" id="UP000595858">
    <property type="component" value="Chromosome"/>
</dbReference>
<dbReference type="Pfam" id="PF07693">
    <property type="entry name" value="KAP_NTPase"/>
    <property type="match status" value="1"/>
</dbReference>
<feature type="domain" description="KAP NTPase" evidence="1">
    <location>
        <begin position="13"/>
        <end position="193"/>
    </location>
</feature>